<evidence type="ECO:0000313" key="1">
    <source>
        <dbReference type="EMBL" id="KAL2742942.1"/>
    </source>
</evidence>
<dbReference type="EMBL" id="JAYRBN010000056">
    <property type="protein sequence ID" value="KAL2742942.1"/>
    <property type="molecule type" value="Genomic_DNA"/>
</dbReference>
<comment type="caution">
    <text evidence="1">The sequence shown here is derived from an EMBL/GenBank/DDBJ whole genome shotgun (WGS) entry which is preliminary data.</text>
</comment>
<protein>
    <submittedName>
        <fullName evidence="1">Uncharacterized protein</fullName>
    </submittedName>
</protein>
<name>A0ABD2CD03_VESMC</name>
<dbReference type="Proteomes" id="UP001607303">
    <property type="component" value="Unassembled WGS sequence"/>
</dbReference>
<sequence>MYQPMLLLSPTSEVKKRLEVLMVLKEEEAATKKKLIGIRCRTHPHKSMESSIKTLAPICETTDLCKLFPFVRRRVSISILIDTRSASKREELIIKCSSGDTLPPVKMKRSGGDGLPLVKRYKAADFGNGPVLSRISTSPNLSPRSTHAPENRVVWWGYFGTREVIKGDGLCQGVQSCHEFQRVHISILVVHTPHTTGRVSRCLKPTVWTVEQSNETEWWGWSATRRRYKAAAFDSRSSHASNFHHTHMNPRGTDAPQNETEWWGWSATRRRYKAAAFDSGSSHATNFHHSHMNPRGTHAPQNETEWWGWSATRRRYKAAAFDSRSSHAKNFHHSHLDTCDTHAPKAKEKMVWSGPQMQQPPRGWTWVGNACDTTGRVSRCLKPTVWTVEQSVSGVLYISSLLRSPKLPKRKGISNANFRVEFSLARGSPKAATSTRWDLGR</sequence>
<gene>
    <name evidence="1" type="ORF">V1477_008431</name>
</gene>
<evidence type="ECO:0000313" key="2">
    <source>
        <dbReference type="Proteomes" id="UP001607303"/>
    </source>
</evidence>
<dbReference type="AlphaFoldDB" id="A0ABD2CD03"/>
<reference evidence="1 2" key="1">
    <citation type="journal article" date="2024" name="Ann. Entomol. Soc. Am.">
        <title>Genomic analyses of the southern and eastern yellowjacket wasps (Hymenoptera: Vespidae) reveal evolutionary signatures of social life.</title>
        <authorList>
            <person name="Catto M.A."/>
            <person name="Caine P.B."/>
            <person name="Orr S.E."/>
            <person name="Hunt B.G."/>
            <person name="Goodisman M.A.D."/>
        </authorList>
    </citation>
    <scope>NUCLEOTIDE SEQUENCE [LARGE SCALE GENOMIC DNA]</scope>
    <source>
        <strain evidence="1">232</strain>
        <tissue evidence="1">Head and thorax</tissue>
    </source>
</reference>
<organism evidence="1 2">
    <name type="scientific">Vespula maculifrons</name>
    <name type="common">Eastern yellow jacket</name>
    <name type="synonym">Wasp</name>
    <dbReference type="NCBI Taxonomy" id="7453"/>
    <lineage>
        <taxon>Eukaryota</taxon>
        <taxon>Metazoa</taxon>
        <taxon>Ecdysozoa</taxon>
        <taxon>Arthropoda</taxon>
        <taxon>Hexapoda</taxon>
        <taxon>Insecta</taxon>
        <taxon>Pterygota</taxon>
        <taxon>Neoptera</taxon>
        <taxon>Endopterygota</taxon>
        <taxon>Hymenoptera</taxon>
        <taxon>Apocrita</taxon>
        <taxon>Aculeata</taxon>
        <taxon>Vespoidea</taxon>
        <taxon>Vespidae</taxon>
        <taxon>Vespinae</taxon>
        <taxon>Vespula</taxon>
    </lineage>
</organism>
<proteinExistence type="predicted"/>
<keyword evidence="2" id="KW-1185">Reference proteome</keyword>
<accession>A0ABD2CD03</accession>